<organism evidence="1 2">
    <name type="scientific">Aspergillus welwitschiae</name>
    <dbReference type="NCBI Taxonomy" id="1341132"/>
    <lineage>
        <taxon>Eukaryota</taxon>
        <taxon>Fungi</taxon>
        <taxon>Dikarya</taxon>
        <taxon>Ascomycota</taxon>
        <taxon>Pezizomycotina</taxon>
        <taxon>Eurotiomycetes</taxon>
        <taxon>Eurotiomycetidae</taxon>
        <taxon>Eurotiales</taxon>
        <taxon>Aspergillaceae</taxon>
        <taxon>Aspergillus</taxon>
        <taxon>Aspergillus subgen. Circumdati</taxon>
    </lineage>
</organism>
<proteinExistence type="predicted"/>
<gene>
    <name evidence="1" type="ORF">BDQ94DRAFT_155730</name>
</gene>
<evidence type="ECO:0000313" key="2">
    <source>
        <dbReference type="Proteomes" id="UP000253729"/>
    </source>
</evidence>
<dbReference type="RefSeq" id="XP_026619349.1">
    <property type="nucleotide sequence ID" value="XM_026768523.1"/>
</dbReference>
<reference evidence="1 2" key="1">
    <citation type="submission" date="2018-07" db="EMBL/GenBank/DDBJ databases">
        <title>The genomes of Aspergillus section Nigri reveals drivers in fungal speciation.</title>
        <authorList>
            <consortium name="DOE Joint Genome Institute"/>
            <person name="Vesth T.C."/>
            <person name="Nybo J."/>
            <person name="Theobald S."/>
            <person name="Brandl J."/>
            <person name="Frisvad J.C."/>
            <person name="Nielsen K.F."/>
            <person name="Lyhne E.K."/>
            <person name="Kogle M.E."/>
            <person name="Kuo A."/>
            <person name="Riley R."/>
            <person name="Clum A."/>
            <person name="Nolan M."/>
            <person name="Lipzen A."/>
            <person name="Salamov A."/>
            <person name="Henrissat B."/>
            <person name="Wiebenga A."/>
            <person name="De vries R.P."/>
            <person name="Grigoriev I.V."/>
            <person name="Mortensen U.H."/>
            <person name="Andersen M.R."/>
            <person name="Baker S.E."/>
        </authorList>
    </citation>
    <scope>NUCLEOTIDE SEQUENCE [LARGE SCALE GENOMIC DNA]</scope>
    <source>
        <strain evidence="1 2">CBS 139.54b</strain>
    </source>
</reference>
<name>A0A3F3PHJ4_9EURO</name>
<keyword evidence="2" id="KW-1185">Reference proteome</keyword>
<accession>A0A3F3PHJ4</accession>
<sequence>MSHPALSIPQHGAESGCAKVNAGLRIRVLMRASASRNFCVSRIQLNPTYTSYNKTHHES</sequence>
<dbReference type="EMBL" id="KZ852169">
    <property type="protein sequence ID" value="RDH26327.1"/>
    <property type="molecule type" value="Genomic_DNA"/>
</dbReference>
<protein>
    <submittedName>
        <fullName evidence="1">Uncharacterized protein</fullName>
    </submittedName>
</protein>
<dbReference type="Proteomes" id="UP000253729">
    <property type="component" value="Unassembled WGS sequence"/>
</dbReference>
<evidence type="ECO:0000313" key="1">
    <source>
        <dbReference type="EMBL" id="RDH26327.1"/>
    </source>
</evidence>
<dbReference type="AlphaFoldDB" id="A0A3F3PHJ4"/>
<dbReference type="GeneID" id="38136879"/>